<dbReference type="AlphaFoldDB" id="G2KTW6"/>
<evidence type="ECO:0008006" key="3">
    <source>
        <dbReference type="Google" id="ProtNLM"/>
    </source>
</evidence>
<reference evidence="1 2" key="1">
    <citation type="journal article" date="2011" name="Microb. Cell Fact.">
        <title>Genomic analysis reveals Lactobacillus sanfranciscensis as stable element in traditional sourdoughs.</title>
        <authorList>
            <person name="Vogel R.F."/>
            <person name="Pavlovic M."/>
            <person name="Ehrmann M.A."/>
            <person name="Wiezer A."/>
            <person name="Liesegang H."/>
            <person name="Offschanka S."/>
            <person name="Voget S."/>
            <person name="Angelov A."/>
            <person name="Bocker G."/>
            <person name="Liebl W."/>
        </authorList>
    </citation>
    <scope>NUCLEOTIDE SEQUENCE [LARGE SCALE GENOMIC DNA]</scope>
    <source>
        <strain evidence="1 2">TMW 1.1304</strain>
    </source>
</reference>
<protein>
    <recommendedName>
        <fullName evidence="3">AbrB family transcriptional regulator</fullName>
    </recommendedName>
</protein>
<dbReference type="RefSeq" id="WP_014081424.1">
    <property type="nucleotide sequence ID" value="NC_015978.1"/>
</dbReference>
<organism evidence="1 2">
    <name type="scientific">Fructilactobacillus sanfranciscensis (strain TMW 1.1304)</name>
    <name type="common">Lactobacillus sanfranciscensis</name>
    <dbReference type="NCBI Taxonomy" id="714313"/>
    <lineage>
        <taxon>Bacteria</taxon>
        <taxon>Bacillati</taxon>
        <taxon>Bacillota</taxon>
        <taxon>Bacilli</taxon>
        <taxon>Lactobacillales</taxon>
        <taxon>Lactobacillaceae</taxon>
        <taxon>Fructilactobacillus</taxon>
    </lineage>
</organism>
<dbReference type="Gene3D" id="2.10.260.10">
    <property type="match status" value="1"/>
</dbReference>
<dbReference type="KEGG" id="lsn:LSA_00710"/>
<gene>
    <name evidence="1" type="ordered locus">LSA_00710</name>
</gene>
<dbReference type="SUPFAM" id="SSF89447">
    <property type="entry name" value="AbrB/MazE/MraZ-like"/>
    <property type="match status" value="1"/>
</dbReference>
<sequence>MVVKTRKQGNSLMITIPSNLGVSENEEFTPSVEKDGTIVFKPAHVNIFANLDSKLMAKDREDLGITDNLNSVGKENVWD</sequence>
<keyword evidence="2" id="KW-1185">Reference proteome</keyword>
<dbReference type="eggNOG" id="COG2336">
    <property type="taxonomic scope" value="Bacteria"/>
</dbReference>
<proteinExistence type="predicted"/>
<accession>G2KTW6</accession>
<dbReference type="HOGENOM" id="CLU_176209_1_0_9"/>
<evidence type="ECO:0000313" key="2">
    <source>
        <dbReference type="Proteomes" id="UP000001285"/>
    </source>
</evidence>
<dbReference type="InterPro" id="IPR037914">
    <property type="entry name" value="SpoVT-AbrB_sf"/>
</dbReference>
<name>G2KTW6_FRUST</name>
<dbReference type="Proteomes" id="UP000001285">
    <property type="component" value="Chromosome"/>
</dbReference>
<evidence type="ECO:0000313" key="1">
    <source>
        <dbReference type="EMBL" id="AEN98559.1"/>
    </source>
</evidence>
<dbReference type="STRING" id="714313.LSA_00710"/>
<dbReference type="EMBL" id="CP002461">
    <property type="protein sequence ID" value="AEN98559.1"/>
    <property type="molecule type" value="Genomic_DNA"/>
</dbReference>
<dbReference type="NCBIfam" id="NF047400">
    <property type="entry name" value="MazE_PemI_antitoxin"/>
    <property type="match status" value="1"/>
</dbReference>